<dbReference type="KEGG" id="dha:DEHA2C03520g"/>
<name>Q6BVD4_DEBHA</name>
<organism evidence="1 2">
    <name type="scientific">Debaryomyces hansenii (strain ATCC 36239 / CBS 767 / BCRC 21394 / JCM 1990 / NBRC 0083 / IGC 2968)</name>
    <name type="common">Yeast</name>
    <name type="synonym">Torulaspora hansenii</name>
    <dbReference type="NCBI Taxonomy" id="284592"/>
    <lineage>
        <taxon>Eukaryota</taxon>
        <taxon>Fungi</taxon>
        <taxon>Dikarya</taxon>
        <taxon>Ascomycota</taxon>
        <taxon>Saccharomycotina</taxon>
        <taxon>Pichiomycetes</taxon>
        <taxon>Debaryomycetaceae</taxon>
        <taxon>Debaryomyces</taxon>
    </lineage>
</organism>
<dbReference type="GeneID" id="2900375"/>
<dbReference type="EMBL" id="CR382135">
    <property type="protein sequence ID" value="CAG85880.2"/>
    <property type="molecule type" value="Genomic_DNA"/>
</dbReference>
<accession>Q6BVD4</accession>
<dbReference type="OrthoDB" id="10353886at2759"/>
<evidence type="ECO:0000313" key="1">
    <source>
        <dbReference type="EMBL" id="CAG85880.2"/>
    </source>
</evidence>
<keyword evidence="2" id="KW-1185">Reference proteome</keyword>
<sequence length="141" mass="16198">MQANINNCMMSIISNSDNEPYIIACKSGNMIQYLELIESKVTLVSNSLLLIIVVPLLLVGIMDAMTYIVSVSLNYTLKSAASGNRSKSLLLENDKYFKALKEFKIKSIHWSIKFFEDKHLDMTRNFHQMFISRLVKVRKED</sequence>
<dbReference type="HOGENOM" id="CLU_1825222_0_0_1"/>
<dbReference type="AlphaFoldDB" id="Q6BVD4"/>
<dbReference type="Proteomes" id="UP000000599">
    <property type="component" value="Chromosome C"/>
</dbReference>
<proteinExistence type="predicted"/>
<dbReference type="RefSeq" id="XP_457835.2">
    <property type="nucleotide sequence ID" value="XM_457835.1"/>
</dbReference>
<evidence type="ECO:0000313" key="2">
    <source>
        <dbReference type="Proteomes" id="UP000000599"/>
    </source>
</evidence>
<gene>
    <name evidence="1" type="ordered locus">DEHA2C03520g</name>
</gene>
<dbReference type="VEuPathDB" id="FungiDB:DEHA2C03520g"/>
<protein>
    <submittedName>
        <fullName evidence="1">DEHA2C03520p</fullName>
    </submittedName>
</protein>
<reference evidence="1 2" key="1">
    <citation type="journal article" date="2004" name="Nature">
        <title>Genome evolution in yeasts.</title>
        <authorList>
            <consortium name="Genolevures"/>
            <person name="Dujon B."/>
            <person name="Sherman D."/>
            <person name="Fischer G."/>
            <person name="Durrens P."/>
            <person name="Casaregola S."/>
            <person name="Lafontaine I."/>
            <person name="de Montigny J."/>
            <person name="Marck C."/>
            <person name="Neuveglise C."/>
            <person name="Talla E."/>
            <person name="Goffard N."/>
            <person name="Frangeul L."/>
            <person name="Aigle M."/>
            <person name="Anthouard V."/>
            <person name="Babour A."/>
            <person name="Barbe V."/>
            <person name="Barnay S."/>
            <person name="Blanchin S."/>
            <person name="Beckerich J.M."/>
            <person name="Beyne E."/>
            <person name="Bleykasten C."/>
            <person name="Boisrame A."/>
            <person name="Boyer J."/>
            <person name="Cattolico L."/>
            <person name="Confanioleri F."/>
            <person name="de Daruvar A."/>
            <person name="Despons L."/>
            <person name="Fabre E."/>
            <person name="Fairhead C."/>
            <person name="Ferry-Dumazet H."/>
            <person name="Groppi A."/>
            <person name="Hantraye F."/>
            <person name="Hennequin C."/>
            <person name="Jauniaux N."/>
            <person name="Joyet P."/>
            <person name="Kachouri R."/>
            <person name="Kerrest A."/>
            <person name="Koszul R."/>
            <person name="Lemaire M."/>
            <person name="Lesur I."/>
            <person name="Ma L."/>
            <person name="Muller H."/>
            <person name="Nicaud J.M."/>
            <person name="Nikolski M."/>
            <person name="Oztas S."/>
            <person name="Ozier-Kalogeropoulos O."/>
            <person name="Pellenz S."/>
            <person name="Potier S."/>
            <person name="Richard G.F."/>
            <person name="Straub M.L."/>
            <person name="Suleau A."/>
            <person name="Swennene D."/>
            <person name="Tekaia F."/>
            <person name="Wesolowski-Louvel M."/>
            <person name="Westhof E."/>
            <person name="Wirth B."/>
            <person name="Zeniou-Meyer M."/>
            <person name="Zivanovic I."/>
            <person name="Bolotin-Fukuhara M."/>
            <person name="Thierry A."/>
            <person name="Bouchier C."/>
            <person name="Caudron B."/>
            <person name="Scarpelli C."/>
            <person name="Gaillardin C."/>
            <person name="Weissenbach J."/>
            <person name="Wincker P."/>
            <person name="Souciet J.L."/>
        </authorList>
    </citation>
    <scope>NUCLEOTIDE SEQUENCE [LARGE SCALE GENOMIC DNA]</scope>
    <source>
        <strain evidence="2">ATCC 36239 / CBS 767 / BCRC 21394 / JCM 1990 / NBRC 0083 / IGC 2968</strain>
    </source>
</reference>
<dbReference type="InParanoid" id="Q6BVD4"/>